<protein>
    <submittedName>
        <fullName evidence="2">Membrane-associated oxidoreductase</fullName>
    </submittedName>
</protein>
<proteinExistence type="predicted"/>
<gene>
    <name evidence="2" type="ORF">M4438_03800</name>
</gene>
<organism evidence="2 3">
    <name type="scientific">Streptomyces lavenduligriseus</name>
    <dbReference type="NCBI Taxonomy" id="67315"/>
    <lineage>
        <taxon>Bacteria</taxon>
        <taxon>Bacillati</taxon>
        <taxon>Actinomycetota</taxon>
        <taxon>Actinomycetes</taxon>
        <taxon>Kitasatosporales</taxon>
        <taxon>Streptomycetaceae</taxon>
        <taxon>Streptomyces</taxon>
    </lineage>
</organism>
<keyword evidence="3" id="KW-1185">Reference proteome</keyword>
<keyword evidence="1" id="KW-0472">Membrane</keyword>
<comment type="caution">
    <text evidence="2">The sequence shown here is derived from an EMBL/GenBank/DDBJ whole genome shotgun (WGS) entry which is preliminary data.</text>
</comment>
<dbReference type="RefSeq" id="WP_249457177.1">
    <property type="nucleotide sequence ID" value="NZ_JAMCCK010000006.1"/>
</dbReference>
<reference evidence="2 3" key="1">
    <citation type="submission" date="2022-05" db="EMBL/GenBank/DDBJ databases">
        <title>Genome Resource of Streptomyces lavenduligriseus GA1-1, a Strain with Broad-Spectrum Antifungal Activity against Phytopathogenic Fungi.</title>
        <authorList>
            <person name="Qi D."/>
        </authorList>
    </citation>
    <scope>NUCLEOTIDE SEQUENCE [LARGE SCALE GENOMIC DNA]</scope>
    <source>
        <strain evidence="2 3">GA1-1</strain>
    </source>
</reference>
<sequence>MEIDNLTAAEERVWRAFPRGEFVDFRETADEDPADAAGWGPERTVRAGVLRALLLDGERRDGEIPSLSVAGARITGRLDLQYATIDHPVRLRHCHFEEAPRCYAARLRELNLSESVLPGLVAHAVHVDGVVRLTRARCHGTLRLGGARITGSLYLEGAEVAAPGAEEPVLQLNQAVLGADLWAPGLRTQGQIRLNGASVAGSLNLNEARLGNPGHAALDAETLTVEGDMLVRDAEVHGWTGLRGARIAGRLDLSYTRLAHPGGTALRAASSTIGELWLRKAPPMEGALNLRRAQLDVLLLEPESVPETVLLGDLTYTSLVPHEPAERRLPMLRRERDGYVPHTYEQLTAAYRRVGDDHAARLVQLAKQRRHRHTLPWYGRLWGLVQDVTVGYGFRPLRAAGWLLSLLALGALAFALHPPRPLKAGEAPPFHPVFYTLDLLLPVISFGQDSAFAPRGGYQVLAYVLVLTGWILATTVIAGVTRTVSRQ</sequence>
<dbReference type="Proteomes" id="UP001202052">
    <property type="component" value="Unassembled WGS sequence"/>
</dbReference>
<evidence type="ECO:0000313" key="2">
    <source>
        <dbReference type="EMBL" id="MCL3992662.1"/>
    </source>
</evidence>
<dbReference type="EMBL" id="JAMCCK010000006">
    <property type="protein sequence ID" value="MCL3992662.1"/>
    <property type="molecule type" value="Genomic_DNA"/>
</dbReference>
<name>A0ABT0NPA4_9ACTN</name>
<feature type="transmembrane region" description="Helical" evidence="1">
    <location>
        <begin position="460"/>
        <end position="481"/>
    </location>
</feature>
<accession>A0ABT0NPA4</accession>
<evidence type="ECO:0000256" key="1">
    <source>
        <dbReference type="SAM" id="Phobius"/>
    </source>
</evidence>
<keyword evidence="1" id="KW-0812">Transmembrane</keyword>
<evidence type="ECO:0000313" key="3">
    <source>
        <dbReference type="Proteomes" id="UP001202052"/>
    </source>
</evidence>
<keyword evidence="1" id="KW-1133">Transmembrane helix</keyword>